<sequence>MFGKKKLINEMITTTEKIAQGDLTTKLEIKSKSSLGKLAATINRMILKVRNLIGQVSTANEKTLNFAKELEENTRHIYDSSQEVANAITDIASEASLQNEALMNVKSYNEEMETGIDEILTQADETRKRTNKLVDTVKESSRVFERVVDVLDQNSTWSLNLSNKMNDLKEEVEKIQKITSFVTQISENTNLLALNASIEAARAGEAGKGFSVVANEVRKLAEQSAEFAKDIESIVDSIALRIVNISEEIIRETEKAKEDIILAKKSKEQLGLVIESTENTSAAVEKIHSLANKEAGLVKEVSSSIEKISLAVEKSAAFSQEAAASTEEQTASLHIIFESIKKMGALAKDVQDVVVGFVKEYQMDDKTINQINRAKDVLKEISLVMDIVREGTDNLPKLKKYLEENHYFHLLSMMDFKGDIVAIVIRDSEETISGNVGHRPYFQQAIMGEEYTSEPYISLLTNNYCVTIALPIIVDQQIKGIVMGDISLE</sequence>
<dbReference type="SUPFAM" id="SSF103190">
    <property type="entry name" value="Sensory domain-like"/>
    <property type="match status" value="1"/>
</dbReference>
<evidence type="ECO:0000313" key="7">
    <source>
        <dbReference type="Proteomes" id="UP000465601"/>
    </source>
</evidence>
<protein>
    <submittedName>
        <fullName evidence="6">Methyl-accepting chemotaxis protein</fullName>
    </submittedName>
</protein>
<evidence type="ECO:0000259" key="5">
    <source>
        <dbReference type="PROSITE" id="PS50885"/>
    </source>
</evidence>
<dbReference type="AlphaFoldDB" id="A0A833MAA8"/>
<dbReference type="SMART" id="SM00283">
    <property type="entry name" value="MA"/>
    <property type="match status" value="1"/>
</dbReference>
<accession>A0A833MAA8</accession>
<dbReference type="CDD" id="cd06225">
    <property type="entry name" value="HAMP"/>
    <property type="match status" value="1"/>
</dbReference>
<dbReference type="Gene3D" id="3.30.450.20">
    <property type="entry name" value="PAS domain"/>
    <property type="match status" value="1"/>
</dbReference>
<evidence type="ECO:0000259" key="4">
    <source>
        <dbReference type="PROSITE" id="PS50111"/>
    </source>
</evidence>
<dbReference type="OrthoDB" id="9816519at2"/>
<name>A0A833MAA8_9FIRM</name>
<dbReference type="Pfam" id="PF00015">
    <property type="entry name" value="MCPsignal"/>
    <property type="match status" value="1"/>
</dbReference>
<feature type="domain" description="Methyl-accepting transducer" evidence="4">
    <location>
        <begin position="73"/>
        <end position="309"/>
    </location>
</feature>
<organism evidence="6 7">
    <name type="scientific">Alkaliphilus serpentinus</name>
    <dbReference type="NCBI Taxonomy" id="1482731"/>
    <lineage>
        <taxon>Bacteria</taxon>
        <taxon>Bacillati</taxon>
        <taxon>Bacillota</taxon>
        <taxon>Clostridia</taxon>
        <taxon>Peptostreptococcales</taxon>
        <taxon>Natronincolaceae</taxon>
        <taxon>Alkaliphilus</taxon>
    </lineage>
</organism>
<evidence type="ECO:0000256" key="2">
    <source>
        <dbReference type="ARBA" id="ARBA00029447"/>
    </source>
</evidence>
<dbReference type="GO" id="GO:0007165">
    <property type="term" value="P:signal transduction"/>
    <property type="evidence" value="ECO:0007669"/>
    <property type="project" value="UniProtKB-KW"/>
</dbReference>
<dbReference type="PROSITE" id="PS50885">
    <property type="entry name" value="HAMP"/>
    <property type="match status" value="1"/>
</dbReference>
<evidence type="ECO:0000256" key="3">
    <source>
        <dbReference type="PROSITE-ProRule" id="PRU00284"/>
    </source>
</evidence>
<dbReference type="RefSeq" id="WP_151864975.1">
    <property type="nucleotide sequence ID" value="NZ_WBZB01000012.1"/>
</dbReference>
<comment type="similarity">
    <text evidence="2">Belongs to the methyl-accepting chemotaxis (MCP) protein family.</text>
</comment>
<dbReference type="PANTHER" id="PTHR32089">
    <property type="entry name" value="METHYL-ACCEPTING CHEMOTAXIS PROTEIN MCPB"/>
    <property type="match status" value="1"/>
</dbReference>
<dbReference type="EMBL" id="WBZB01000012">
    <property type="protein sequence ID" value="KAB3531795.1"/>
    <property type="molecule type" value="Genomic_DNA"/>
</dbReference>
<evidence type="ECO:0000256" key="1">
    <source>
        <dbReference type="ARBA" id="ARBA00023224"/>
    </source>
</evidence>
<gene>
    <name evidence="6" type="ORF">F8153_03500</name>
</gene>
<feature type="domain" description="HAMP" evidence="5">
    <location>
        <begin position="8"/>
        <end position="54"/>
    </location>
</feature>
<reference evidence="6 7" key="1">
    <citation type="submission" date="2019-10" db="EMBL/GenBank/DDBJ databases">
        <title>Alkaliphilus serpentinus sp. nov. and Alkaliphilus pronyensis sp. nov., two novel anaerobic alkaliphilic species isolated from the serpentinized-hosted hydrothermal field of the Prony Bay (New Caledonia).</title>
        <authorList>
            <person name="Postec A."/>
        </authorList>
    </citation>
    <scope>NUCLEOTIDE SEQUENCE [LARGE SCALE GENOMIC DNA]</scope>
    <source>
        <strain evidence="6 7">LacT</strain>
    </source>
</reference>
<keyword evidence="1 3" id="KW-0807">Transducer</keyword>
<proteinExistence type="inferred from homology"/>
<evidence type="ECO:0000313" key="6">
    <source>
        <dbReference type="EMBL" id="KAB3531795.1"/>
    </source>
</evidence>
<keyword evidence="7" id="KW-1185">Reference proteome</keyword>
<dbReference type="GO" id="GO:0016020">
    <property type="term" value="C:membrane"/>
    <property type="evidence" value="ECO:0007669"/>
    <property type="project" value="InterPro"/>
</dbReference>
<dbReference type="PROSITE" id="PS50111">
    <property type="entry name" value="CHEMOTAXIS_TRANSDUC_2"/>
    <property type="match status" value="1"/>
</dbReference>
<comment type="caution">
    <text evidence="6">The sequence shown here is derived from an EMBL/GenBank/DDBJ whole genome shotgun (WGS) entry which is preliminary data.</text>
</comment>
<dbReference type="PANTHER" id="PTHR32089:SF112">
    <property type="entry name" value="LYSOZYME-LIKE PROTEIN-RELATED"/>
    <property type="match status" value="1"/>
</dbReference>
<dbReference type="InterPro" id="IPR003660">
    <property type="entry name" value="HAMP_dom"/>
</dbReference>
<dbReference type="Gene3D" id="1.10.287.950">
    <property type="entry name" value="Methyl-accepting chemotaxis protein"/>
    <property type="match status" value="1"/>
</dbReference>
<dbReference type="CDD" id="cd18773">
    <property type="entry name" value="PDC1_HK_sensor"/>
    <property type="match status" value="1"/>
</dbReference>
<dbReference type="Pfam" id="PF00672">
    <property type="entry name" value="HAMP"/>
    <property type="match status" value="1"/>
</dbReference>
<dbReference type="Proteomes" id="UP000465601">
    <property type="component" value="Unassembled WGS sequence"/>
</dbReference>
<dbReference type="InterPro" id="IPR004089">
    <property type="entry name" value="MCPsignal_dom"/>
</dbReference>
<dbReference type="SUPFAM" id="SSF58104">
    <property type="entry name" value="Methyl-accepting chemotaxis protein (MCP) signaling domain"/>
    <property type="match status" value="1"/>
</dbReference>
<dbReference type="InterPro" id="IPR029151">
    <property type="entry name" value="Sensor-like_sf"/>
</dbReference>
<dbReference type="SMART" id="SM00304">
    <property type="entry name" value="HAMP"/>
    <property type="match status" value="1"/>
</dbReference>